<comment type="catalytic activity">
    <reaction evidence="17">
        <text>nicotinate beta-D-ribonucleotide + ATP + H(+) = deamido-NAD(+) + diphosphate</text>
        <dbReference type="Rhea" id="RHEA:22860"/>
        <dbReference type="ChEBI" id="CHEBI:15378"/>
        <dbReference type="ChEBI" id="CHEBI:30616"/>
        <dbReference type="ChEBI" id="CHEBI:33019"/>
        <dbReference type="ChEBI" id="CHEBI:57502"/>
        <dbReference type="ChEBI" id="CHEBI:58437"/>
        <dbReference type="EC" id="2.7.7.18"/>
    </reaction>
    <physiologicalReaction direction="left-to-right" evidence="17">
        <dbReference type="Rhea" id="RHEA:22861"/>
    </physiologicalReaction>
    <physiologicalReaction direction="right-to-left" evidence="17">
        <dbReference type="Rhea" id="RHEA:22862"/>
    </physiologicalReaction>
</comment>
<dbReference type="EC" id="2.7.7.1" evidence="20"/>
<dbReference type="InterPro" id="IPR051182">
    <property type="entry name" value="Euk_NMN_adenylyltrnsfrase"/>
</dbReference>
<dbReference type="InterPro" id="IPR005248">
    <property type="entry name" value="NadD/NMNAT"/>
</dbReference>
<sequence>MTSQAKVVLLACGSYNPVTNMHLRMFEIARDALHRTGRYQVISGVMSPVGDGYSKKDLVPSKHRCEMLKAALKSSDWIKMDTWECTQSTWSTTAKVLRHQKQQLEFLNNSTHKPSPSKRRRRQHNSVSDIQENQVPQIDIEGDHVPNIKLLCGADLLESFAVPGLWEEEDIEYIVGTHGLVVITRYGSDPLKFIYESDILTKFQENIFIVTEWIYNDISSTKVRRALRRGESVKYVLQDSVIDYIREHHLYGVPDNKYINHMMPSPNQEGNTEAEEKDSNSGEISVVLRSSQDSYSSLHLPLHRMSTNLDKRSPAKGTVSGRVPCFTDIGMLVKRVKNVRVGFTPETCV</sequence>
<feature type="compositionally biased region" description="Polar residues" evidence="21">
    <location>
        <begin position="125"/>
        <end position="135"/>
    </location>
</feature>
<dbReference type="FunFam" id="3.40.50.620:FF:000101">
    <property type="entry name" value="Nicotinamide-nucleotide adenylyltransferase"/>
    <property type="match status" value="1"/>
</dbReference>
<evidence type="ECO:0000256" key="1">
    <source>
        <dbReference type="ARBA" id="ARBA00001946"/>
    </source>
</evidence>
<organism evidence="23 24">
    <name type="scientific">Candidula unifasciata</name>
    <dbReference type="NCBI Taxonomy" id="100452"/>
    <lineage>
        <taxon>Eukaryota</taxon>
        <taxon>Metazoa</taxon>
        <taxon>Spiralia</taxon>
        <taxon>Lophotrochozoa</taxon>
        <taxon>Mollusca</taxon>
        <taxon>Gastropoda</taxon>
        <taxon>Heterobranchia</taxon>
        <taxon>Euthyneura</taxon>
        <taxon>Panpulmonata</taxon>
        <taxon>Eupulmonata</taxon>
        <taxon>Stylommatophora</taxon>
        <taxon>Helicina</taxon>
        <taxon>Helicoidea</taxon>
        <taxon>Geomitridae</taxon>
        <taxon>Candidula</taxon>
    </lineage>
</organism>
<dbReference type="GO" id="GO:0000309">
    <property type="term" value="F:nicotinamide-nucleotide adenylyltransferase activity"/>
    <property type="evidence" value="ECO:0007669"/>
    <property type="project" value="UniProtKB-EC"/>
</dbReference>
<dbReference type="NCBIfam" id="TIGR00482">
    <property type="entry name" value="nicotinate (nicotinamide) nucleotide adenylyltransferase"/>
    <property type="match status" value="1"/>
</dbReference>
<dbReference type="GO" id="GO:0009435">
    <property type="term" value="P:NAD+ biosynthetic process"/>
    <property type="evidence" value="ECO:0007669"/>
    <property type="project" value="InterPro"/>
</dbReference>
<evidence type="ECO:0000256" key="2">
    <source>
        <dbReference type="ARBA" id="ARBA00001947"/>
    </source>
</evidence>
<evidence type="ECO:0000256" key="15">
    <source>
        <dbReference type="ARBA" id="ARBA00023027"/>
    </source>
</evidence>
<evidence type="ECO:0000256" key="3">
    <source>
        <dbReference type="ARBA" id="ARBA00004123"/>
    </source>
</evidence>
<evidence type="ECO:0000256" key="14">
    <source>
        <dbReference type="ARBA" id="ARBA00022842"/>
    </source>
</evidence>
<gene>
    <name evidence="23" type="ORF">CUNI_LOCUS19519</name>
</gene>
<evidence type="ECO:0000256" key="16">
    <source>
        <dbReference type="ARBA" id="ARBA00023242"/>
    </source>
</evidence>
<feature type="region of interest" description="Disordered" evidence="21">
    <location>
        <begin position="261"/>
        <end position="283"/>
    </location>
</feature>
<comment type="catalytic activity">
    <reaction evidence="18">
        <text>beta-nicotinamide D-ribonucleotide + ATP + H(+) = diphosphate + NAD(+)</text>
        <dbReference type="Rhea" id="RHEA:21360"/>
        <dbReference type="ChEBI" id="CHEBI:14649"/>
        <dbReference type="ChEBI" id="CHEBI:15378"/>
        <dbReference type="ChEBI" id="CHEBI:30616"/>
        <dbReference type="ChEBI" id="CHEBI:33019"/>
        <dbReference type="ChEBI" id="CHEBI:57540"/>
        <dbReference type="EC" id="2.7.7.1"/>
    </reaction>
    <physiologicalReaction direction="left-to-right" evidence="18">
        <dbReference type="Rhea" id="RHEA:21361"/>
    </physiologicalReaction>
    <physiologicalReaction direction="right-to-left" evidence="18">
        <dbReference type="Rhea" id="RHEA:21362"/>
    </physiologicalReaction>
</comment>
<keyword evidence="14" id="KW-0460">Magnesium</keyword>
<dbReference type="SUPFAM" id="SSF52374">
    <property type="entry name" value="Nucleotidylyl transferase"/>
    <property type="match status" value="1"/>
</dbReference>
<feature type="region of interest" description="Disordered" evidence="21">
    <location>
        <begin position="107"/>
        <end position="135"/>
    </location>
</feature>
<evidence type="ECO:0000313" key="23">
    <source>
        <dbReference type="EMBL" id="CAG5133961.1"/>
    </source>
</evidence>
<comment type="pathway">
    <text evidence="5">Cofactor biosynthesis; NAD(+) biosynthesis; deamido-NAD(+) from nicotinate D-ribonucleotide: step 1/1.</text>
</comment>
<dbReference type="Proteomes" id="UP000678393">
    <property type="component" value="Unassembled WGS sequence"/>
</dbReference>
<name>A0A8S4A6H2_9EUPU</name>
<dbReference type="GO" id="GO:0005634">
    <property type="term" value="C:nucleus"/>
    <property type="evidence" value="ECO:0007669"/>
    <property type="project" value="UniProtKB-SubCell"/>
</dbReference>
<dbReference type="PANTHER" id="PTHR12039">
    <property type="entry name" value="NICOTINAMIDE MONONUCLEOTIDE ADENYLYLTRANSFERASE"/>
    <property type="match status" value="1"/>
</dbReference>
<feature type="domain" description="Cytidyltransferase-like" evidence="22">
    <location>
        <begin position="10"/>
        <end position="225"/>
    </location>
</feature>
<evidence type="ECO:0000256" key="4">
    <source>
        <dbReference type="ARBA" id="ARBA00004658"/>
    </source>
</evidence>
<dbReference type="Pfam" id="PF01467">
    <property type="entry name" value="CTP_transf_like"/>
    <property type="match status" value="1"/>
</dbReference>
<keyword evidence="8 20" id="KW-0662">Pyridine nucleotide biosynthesis</keyword>
<evidence type="ECO:0000256" key="10">
    <source>
        <dbReference type="ARBA" id="ARBA00022695"/>
    </source>
</evidence>
<dbReference type="CDD" id="cd09286">
    <property type="entry name" value="NMNAT_Eukarya"/>
    <property type="match status" value="1"/>
</dbReference>
<keyword evidence="24" id="KW-1185">Reference proteome</keyword>
<keyword evidence="12" id="KW-0862">Zinc</keyword>
<comment type="cofactor">
    <cofactor evidence="2">
        <name>Zn(2+)</name>
        <dbReference type="ChEBI" id="CHEBI:29105"/>
    </cofactor>
</comment>
<dbReference type="OrthoDB" id="422187at2759"/>
<comment type="caution">
    <text evidence="23">The sequence shown here is derived from an EMBL/GenBank/DDBJ whole genome shotgun (WGS) entry which is preliminary data.</text>
</comment>
<evidence type="ECO:0000256" key="12">
    <source>
        <dbReference type="ARBA" id="ARBA00022833"/>
    </source>
</evidence>
<evidence type="ECO:0000256" key="7">
    <source>
        <dbReference type="ARBA" id="ARBA00022553"/>
    </source>
</evidence>
<evidence type="ECO:0000256" key="21">
    <source>
        <dbReference type="SAM" id="MobiDB-lite"/>
    </source>
</evidence>
<keyword evidence="16" id="KW-0539">Nucleus</keyword>
<evidence type="ECO:0000256" key="13">
    <source>
        <dbReference type="ARBA" id="ARBA00022840"/>
    </source>
</evidence>
<protein>
    <recommendedName>
        <fullName evidence="20">Nicotinamide-nucleotide adenylyltransferase</fullName>
        <ecNumber evidence="20">2.7.7.1</ecNumber>
        <ecNumber evidence="20">2.7.7.18</ecNumber>
    </recommendedName>
</protein>
<accession>A0A8S4A6H2</accession>
<dbReference type="InterPro" id="IPR045094">
    <property type="entry name" value="NMNAT_euk"/>
</dbReference>
<dbReference type="EC" id="2.7.7.18" evidence="20"/>
<keyword evidence="13 20" id="KW-0067">ATP-binding</keyword>
<dbReference type="GO" id="GO:0004515">
    <property type="term" value="F:nicotinate-nucleotide adenylyltransferase activity"/>
    <property type="evidence" value="ECO:0007669"/>
    <property type="project" value="UniProtKB-EC"/>
</dbReference>
<keyword evidence="7" id="KW-0597">Phosphoprotein</keyword>
<evidence type="ECO:0000256" key="9">
    <source>
        <dbReference type="ARBA" id="ARBA00022679"/>
    </source>
</evidence>
<dbReference type="InterPro" id="IPR014729">
    <property type="entry name" value="Rossmann-like_a/b/a_fold"/>
</dbReference>
<evidence type="ECO:0000256" key="19">
    <source>
        <dbReference type="ARBA" id="ARBA00064648"/>
    </source>
</evidence>
<evidence type="ECO:0000256" key="5">
    <source>
        <dbReference type="ARBA" id="ARBA00005019"/>
    </source>
</evidence>
<dbReference type="EMBL" id="CAJHNH020006667">
    <property type="protein sequence ID" value="CAG5133961.1"/>
    <property type="molecule type" value="Genomic_DNA"/>
</dbReference>
<dbReference type="GO" id="GO:0005524">
    <property type="term" value="F:ATP binding"/>
    <property type="evidence" value="ECO:0007669"/>
    <property type="project" value="UniProtKB-KW"/>
</dbReference>
<evidence type="ECO:0000313" key="24">
    <source>
        <dbReference type="Proteomes" id="UP000678393"/>
    </source>
</evidence>
<comment type="pathway">
    <text evidence="4 20">Cofactor biosynthesis; NAD(+) biosynthesis; NAD(+) from nicotinamide D-ribonucleotide: step 1/1.</text>
</comment>
<dbReference type="AlphaFoldDB" id="A0A8S4A6H2"/>
<reference evidence="23" key="1">
    <citation type="submission" date="2021-04" db="EMBL/GenBank/DDBJ databases">
        <authorList>
            <consortium name="Molecular Ecology Group"/>
        </authorList>
    </citation>
    <scope>NUCLEOTIDE SEQUENCE</scope>
</reference>
<feature type="compositionally biased region" description="Basic residues" evidence="21">
    <location>
        <begin position="115"/>
        <end position="124"/>
    </location>
</feature>
<keyword evidence="11 20" id="KW-0547">Nucleotide-binding</keyword>
<evidence type="ECO:0000256" key="11">
    <source>
        <dbReference type="ARBA" id="ARBA00022741"/>
    </source>
</evidence>
<evidence type="ECO:0000256" key="6">
    <source>
        <dbReference type="ARBA" id="ARBA00007064"/>
    </source>
</evidence>
<dbReference type="InterPro" id="IPR004821">
    <property type="entry name" value="Cyt_trans-like"/>
</dbReference>
<proteinExistence type="inferred from homology"/>
<evidence type="ECO:0000256" key="8">
    <source>
        <dbReference type="ARBA" id="ARBA00022642"/>
    </source>
</evidence>
<dbReference type="Gene3D" id="3.40.50.620">
    <property type="entry name" value="HUPs"/>
    <property type="match status" value="1"/>
</dbReference>
<comment type="subunit">
    <text evidence="19">Homohexamer. Interacts with ADPRT/PARP1.</text>
</comment>
<evidence type="ECO:0000256" key="18">
    <source>
        <dbReference type="ARBA" id="ARBA00048969"/>
    </source>
</evidence>
<comment type="subcellular location">
    <subcellularLocation>
        <location evidence="3">Nucleus</location>
    </subcellularLocation>
</comment>
<comment type="similarity">
    <text evidence="6 20">Belongs to the eukaryotic NMN adenylyltransferase family.</text>
</comment>
<evidence type="ECO:0000259" key="22">
    <source>
        <dbReference type="Pfam" id="PF01467"/>
    </source>
</evidence>
<comment type="cofactor">
    <cofactor evidence="1">
        <name>Mg(2+)</name>
        <dbReference type="ChEBI" id="CHEBI:18420"/>
    </cofactor>
</comment>
<keyword evidence="10 20" id="KW-0548">Nucleotidyltransferase</keyword>
<evidence type="ECO:0000256" key="17">
    <source>
        <dbReference type="ARBA" id="ARBA00048514"/>
    </source>
</evidence>
<keyword evidence="9 20" id="KW-0808">Transferase</keyword>
<evidence type="ECO:0000256" key="20">
    <source>
        <dbReference type="RuleBase" id="RU362021"/>
    </source>
</evidence>
<dbReference type="PANTHER" id="PTHR12039:SF0">
    <property type="entry name" value="NICOTINAMIDE-NUCLEOTIDE ADENYLYLTRANSFERASE"/>
    <property type="match status" value="1"/>
</dbReference>
<keyword evidence="15 20" id="KW-0520">NAD</keyword>